<keyword evidence="12" id="KW-1185">Reference proteome</keyword>
<evidence type="ECO:0000256" key="8">
    <source>
        <dbReference type="ARBA" id="ARBA00023163"/>
    </source>
</evidence>
<dbReference type="GO" id="GO:0006355">
    <property type="term" value="P:regulation of DNA-templated transcription"/>
    <property type="evidence" value="ECO:0007669"/>
    <property type="project" value="InterPro"/>
</dbReference>
<evidence type="ECO:0000256" key="3">
    <source>
        <dbReference type="ARBA" id="ARBA00022771"/>
    </source>
</evidence>
<feature type="domain" description="GATA-type" evidence="10">
    <location>
        <begin position="184"/>
        <end position="220"/>
    </location>
</feature>
<dbReference type="Pfam" id="PF00320">
    <property type="entry name" value="GATA"/>
    <property type="match status" value="1"/>
</dbReference>
<evidence type="ECO:0000259" key="10">
    <source>
        <dbReference type="PROSITE" id="PS50114"/>
    </source>
</evidence>
<keyword evidence="7" id="KW-0010">Activator</keyword>
<keyword evidence="2" id="KW-0479">Metal-binding</keyword>
<keyword evidence="8" id="KW-0804">Transcription</keyword>
<keyword evidence="3 9" id="KW-0863">Zinc-finger</keyword>
<proteinExistence type="inferred from homology"/>
<dbReference type="GO" id="GO:0008270">
    <property type="term" value="F:zinc ion binding"/>
    <property type="evidence" value="ECO:0007669"/>
    <property type="project" value="UniProtKB-KW"/>
</dbReference>
<dbReference type="SUPFAM" id="SSF57716">
    <property type="entry name" value="Glucocorticoid receptor-like (DNA-binding domain)"/>
    <property type="match status" value="1"/>
</dbReference>
<evidence type="ECO:0000256" key="4">
    <source>
        <dbReference type="ARBA" id="ARBA00022833"/>
    </source>
</evidence>
<dbReference type="PROSITE" id="PS50114">
    <property type="entry name" value="GATA_ZN_FINGER_2"/>
    <property type="match status" value="1"/>
</dbReference>
<dbReference type="InterPro" id="IPR013088">
    <property type="entry name" value="Znf_NHR/GATA"/>
</dbReference>
<name>A0AAW1GJB1_SAPOF</name>
<dbReference type="EMBL" id="JBDFQZ010000014">
    <property type="protein sequence ID" value="KAK9664772.1"/>
    <property type="molecule type" value="Genomic_DNA"/>
</dbReference>
<evidence type="ECO:0000256" key="6">
    <source>
        <dbReference type="ARBA" id="ARBA00023125"/>
    </source>
</evidence>
<accession>A0AAW1GJB1</accession>
<dbReference type="InterPro" id="IPR051140">
    <property type="entry name" value="GATA_TF"/>
</dbReference>
<evidence type="ECO:0000313" key="11">
    <source>
        <dbReference type="EMBL" id="KAK9664772.1"/>
    </source>
</evidence>
<dbReference type="Gene3D" id="3.30.50.10">
    <property type="entry name" value="Erythroid Transcription Factor GATA-1, subunit A"/>
    <property type="match status" value="1"/>
</dbReference>
<sequence length="269" mass="30667">METTPCFTDDLLNFPSDISDFDNDDDNDNNHHLLLSPHHHRRRRRAFSLLPHPSVSSEFVEEEELEWISNKDAFPMVETFVDIIPNNASFSSSNNVNNNNNGSDLSPVSVLENSSTSGSINSFNFSISSKRNENKHYYNNNNNLISLRGSFKVPGKARTKQLRKPRREMSRKWFQCWEKTVSKPSIGRKCLHCGSEKTPQWRAGPLGPKTLCNACGVRYKSGRLVPEYRPASSPTFSSEVHSNSHRKIVEMRKQKMMMGGEPDFKPGDF</sequence>
<dbReference type="SMART" id="SM00401">
    <property type="entry name" value="ZnF_GATA"/>
    <property type="match status" value="1"/>
</dbReference>
<keyword evidence="6" id="KW-0238">DNA-binding</keyword>
<evidence type="ECO:0000256" key="9">
    <source>
        <dbReference type="PROSITE-ProRule" id="PRU00094"/>
    </source>
</evidence>
<organism evidence="11 12">
    <name type="scientific">Saponaria officinalis</name>
    <name type="common">Common soapwort</name>
    <name type="synonym">Lychnis saponaria</name>
    <dbReference type="NCBI Taxonomy" id="3572"/>
    <lineage>
        <taxon>Eukaryota</taxon>
        <taxon>Viridiplantae</taxon>
        <taxon>Streptophyta</taxon>
        <taxon>Embryophyta</taxon>
        <taxon>Tracheophyta</taxon>
        <taxon>Spermatophyta</taxon>
        <taxon>Magnoliopsida</taxon>
        <taxon>eudicotyledons</taxon>
        <taxon>Gunneridae</taxon>
        <taxon>Pentapetalae</taxon>
        <taxon>Caryophyllales</taxon>
        <taxon>Caryophyllaceae</taxon>
        <taxon>Caryophylleae</taxon>
        <taxon>Saponaria</taxon>
    </lineage>
</organism>
<dbReference type="AlphaFoldDB" id="A0AAW1GJB1"/>
<dbReference type="GO" id="GO:0043565">
    <property type="term" value="F:sequence-specific DNA binding"/>
    <property type="evidence" value="ECO:0007669"/>
    <property type="project" value="InterPro"/>
</dbReference>
<keyword evidence="4" id="KW-0862">Zinc</keyword>
<gene>
    <name evidence="11" type="ORF">RND81_14G067000</name>
</gene>
<protein>
    <recommendedName>
        <fullName evidence="10">GATA-type domain-containing protein</fullName>
    </recommendedName>
</protein>
<evidence type="ECO:0000256" key="7">
    <source>
        <dbReference type="ARBA" id="ARBA00023159"/>
    </source>
</evidence>
<dbReference type="InterPro" id="IPR000679">
    <property type="entry name" value="Znf_GATA"/>
</dbReference>
<evidence type="ECO:0000256" key="1">
    <source>
        <dbReference type="ARBA" id="ARBA00005694"/>
    </source>
</evidence>
<reference evidence="11" key="1">
    <citation type="submission" date="2024-03" db="EMBL/GenBank/DDBJ databases">
        <title>WGS assembly of Saponaria officinalis var. Norfolk2.</title>
        <authorList>
            <person name="Jenkins J."/>
            <person name="Shu S."/>
            <person name="Grimwood J."/>
            <person name="Barry K."/>
            <person name="Goodstein D."/>
            <person name="Schmutz J."/>
            <person name="Leebens-Mack J."/>
            <person name="Osbourn A."/>
        </authorList>
    </citation>
    <scope>NUCLEOTIDE SEQUENCE [LARGE SCALE GENOMIC DNA]</scope>
    <source>
        <strain evidence="11">JIC</strain>
    </source>
</reference>
<dbReference type="FunFam" id="3.30.50.10:FF:000018">
    <property type="entry name" value="GATA transcription factor"/>
    <property type="match status" value="1"/>
</dbReference>
<dbReference type="PROSITE" id="PS00344">
    <property type="entry name" value="GATA_ZN_FINGER_1"/>
    <property type="match status" value="1"/>
</dbReference>
<dbReference type="PANTHER" id="PTHR45658:SF42">
    <property type="entry name" value="GATA TRANSCRIPTION FACTOR 1"/>
    <property type="match status" value="1"/>
</dbReference>
<evidence type="ECO:0000256" key="5">
    <source>
        <dbReference type="ARBA" id="ARBA00023015"/>
    </source>
</evidence>
<dbReference type="Proteomes" id="UP001443914">
    <property type="component" value="Unassembled WGS sequence"/>
</dbReference>
<comment type="caution">
    <text evidence="11">The sequence shown here is derived from an EMBL/GenBank/DDBJ whole genome shotgun (WGS) entry which is preliminary data.</text>
</comment>
<dbReference type="GO" id="GO:0005634">
    <property type="term" value="C:nucleus"/>
    <property type="evidence" value="ECO:0007669"/>
    <property type="project" value="TreeGrafter"/>
</dbReference>
<keyword evidence="5" id="KW-0805">Transcription regulation</keyword>
<evidence type="ECO:0000313" key="12">
    <source>
        <dbReference type="Proteomes" id="UP001443914"/>
    </source>
</evidence>
<dbReference type="CDD" id="cd00202">
    <property type="entry name" value="ZnF_GATA"/>
    <property type="match status" value="1"/>
</dbReference>
<evidence type="ECO:0000256" key="2">
    <source>
        <dbReference type="ARBA" id="ARBA00022723"/>
    </source>
</evidence>
<dbReference type="PANTHER" id="PTHR45658">
    <property type="entry name" value="GATA TRANSCRIPTION FACTOR"/>
    <property type="match status" value="1"/>
</dbReference>
<dbReference type="GO" id="GO:0030154">
    <property type="term" value="P:cell differentiation"/>
    <property type="evidence" value="ECO:0007669"/>
    <property type="project" value="TreeGrafter"/>
</dbReference>
<comment type="similarity">
    <text evidence="1">Belongs to the type IV zinc-finger family. Class A subfamily.</text>
</comment>